<organism evidence="6 7">
    <name type="scientific">Oncorhynchus mykiss</name>
    <name type="common">Rainbow trout</name>
    <name type="synonym">Salmo gairdneri</name>
    <dbReference type="NCBI Taxonomy" id="8022"/>
    <lineage>
        <taxon>Eukaryota</taxon>
        <taxon>Metazoa</taxon>
        <taxon>Chordata</taxon>
        <taxon>Craniata</taxon>
        <taxon>Vertebrata</taxon>
        <taxon>Euteleostomi</taxon>
        <taxon>Actinopterygii</taxon>
        <taxon>Neopterygii</taxon>
        <taxon>Teleostei</taxon>
        <taxon>Protacanthopterygii</taxon>
        <taxon>Salmoniformes</taxon>
        <taxon>Salmonidae</taxon>
        <taxon>Salmoninae</taxon>
        <taxon>Oncorhynchus</taxon>
    </lineage>
</organism>
<feature type="chain" id="PRO_5001594198" description="LRRCT domain-containing protein" evidence="4">
    <location>
        <begin position="18"/>
        <end position="322"/>
    </location>
</feature>
<sequence length="322" mass="36203">MQLVACLAVLVLCVAEAVENCPDVCKCTKQTSPERSEVNCHKKGMRKFPSKLPPDSWILKMGENRIVDLPPNVLKPIPKIESINLERNVIKSIHPQAFSGARRLMLLNLYGNQINKLPLKGFQDLLNLRFLMLGQNQISSVKPDMFTGMRNLSDLDLPLNSLTALPSNAFKPLIALKVLDLALNRIQRISTKGFPLASLEMLLSQLALSGNRLKTVDGSMFTQLSGKRLTCLQLYWRDATPFFHQKFHNLVFVDGGGKCSLKEVYLHDNPWTCDCNINNLVRWMSQTKANLSPLESLRCVAPAGYRDKSLNSLKDQNLRCRA</sequence>
<reference evidence="6" key="1">
    <citation type="journal article" date="2014" name="Nat. Commun.">
        <title>The rainbow trout genome provides novel insights into evolution after whole-genome duplication in vertebrates.</title>
        <authorList>
            <person name="Berthelot C."/>
            <person name="Brunet F."/>
            <person name="Chalopin D."/>
            <person name="Juanchich A."/>
            <person name="Bernard M."/>
            <person name="Noel B."/>
            <person name="Bento P."/>
            <person name="Da Silva C."/>
            <person name="Labadie K."/>
            <person name="Alberti A."/>
            <person name="Aury J.M."/>
            <person name="Louis A."/>
            <person name="Dehais P."/>
            <person name="Bardou P."/>
            <person name="Montfort J."/>
            <person name="Klopp C."/>
            <person name="Cabau C."/>
            <person name="Gaspin C."/>
            <person name="Thorgaard G.H."/>
            <person name="Boussaha M."/>
            <person name="Quillet E."/>
            <person name="Guyomard R."/>
            <person name="Galiana D."/>
            <person name="Bobe J."/>
            <person name="Volff J.N."/>
            <person name="Genet C."/>
            <person name="Wincker P."/>
            <person name="Jaillon O."/>
            <person name="Roest Crollius H."/>
            <person name="Guiguen Y."/>
        </authorList>
    </citation>
    <scope>NUCLEOTIDE SEQUENCE [LARGE SCALE GENOMIC DNA]</scope>
</reference>
<dbReference type="EMBL" id="FR904269">
    <property type="protein sequence ID" value="CDQ56848.1"/>
    <property type="molecule type" value="Genomic_DNA"/>
</dbReference>
<evidence type="ECO:0000256" key="4">
    <source>
        <dbReference type="SAM" id="SignalP"/>
    </source>
</evidence>
<dbReference type="Proteomes" id="UP000193380">
    <property type="component" value="Unassembled WGS sequence"/>
</dbReference>
<dbReference type="SMART" id="SM00369">
    <property type="entry name" value="LRR_TYP"/>
    <property type="match status" value="6"/>
</dbReference>
<dbReference type="InterPro" id="IPR001611">
    <property type="entry name" value="Leu-rich_rpt"/>
</dbReference>
<dbReference type="InterPro" id="IPR050541">
    <property type="entry name" value="LRR_TM_domain-containing"/>
</dbReference>
<name>A0A060VPI4_ONCMY</name>
<evidence type="ECO:0000313" key="7">
    <source>
        <dbReference type="Proteomes" id="UP000193380"/>
    </source>
</evidence>
<dbReference type="InterPro" id="IPR032675">
    <property type="entry name" value="LRR_dom_sf"/>
</dbReference>
<dbReference type="Gene3D" id="3.80.10.10">
    <property type="entry name" value="Ribonuclease Inhibitor"/>
    <property type="match status" value="2"/>
</dbReference>
<evidence type="ECO:0000256" key="3">
    <source>
        <dbReference type="ARBA" id="ARBA00022737"/>
    </source>
</evidence>
<dbReference type="PaxDb" id="8022-A0A060VPI4"/>
<evidence type="ECO:0000259" key="5">
    <source>
        <dbReference type="SMART" id="SM00082"/>
    </source>
</evidence>
<gene>
    <name evidence="6" type="ORF">GSONMT00065761001</name>
</gene>
<keyword evidence="1" id="KW-0433">Leucine-rich repeat</keyword>
<dbReference type="AlphaFoldDB" id="A0A060VPI4"/>
<dbReference type="GO" id="GO:0005886">
    <property type="term" value="C:plasma membrane"/>
    <property type="evidence" value="ECO:0007669"/>
    <property type="project" value="TreeGrafter"/>
</dbReference>
<protein>
    <recommendedName>
        <fullName evidence="5">LRRCT domain-containing protein</fullName>
    </recommendedName>
</protein>
<dbReference type="SUPFAM" id="SSF52058">
    <property type="entry name" value="L domain-like"/>
    <property type="match status" value="1"/>
</dbReference>
<dbReference type="InterPro" id="IPR000483">
    <property type="entry name" value="Cys-rich_flank_reg_C"/>
</dbReference>
<reference evidence="6" key="2">
    <citation type="submission" date="2014-03" db="EMBL/GenBank/DDBJ databases">
        <authorList>
            <person name="Genoscope - CEA"/>
        </authorList>
    </citation>
    <scope>NUCLEOTIDE SEQUENCE</scope>
</reference>
<keyword evidence="3" id="KW-0677">Repeat</keyword>
<feature type="domain" description="LRRCT" evidence="5">
    <location>
        <begin position="269"/>
        <end position="321"/>
    </location>
</feature>
<dbReference type="PANTHER" id="PTHR24369:SF210">
    <property type="entry name" value="CHAOPTIN-RELATED"/>
    <property type="match status" value="1"/>
</dbReference>
<accession>A0A060VPI4</accession>
<evidence type="ECO:0000256" key="1">
    <source>
        <dbReference type="ARBA" id="ARBA00022614"/>
    </source>
</evidence>
<proteinExistence type="predicted"/>
<feature type="signal peptide" evidence="4">
    <location>
        <begin position="1"/>
        <end position="17"/>
    </location>
</feature>
<evidence type="ECO:0000256" key="2">
    <source>
        <dbReference type="ARBA" id="ARBA00022729"/>
    </source>
</evidence>
<dbReference type="SMART" id="SM00082">
    <property type="entry name" value="LRRCT"/>
    <property type="match status" value="1"/>
</dbReference>
<dbReference type="STRING" id="8022.A0A060VPI4"/>
<dbReference type="Pfam" id="PF13855">
    <property type="entry name" value="LRR_8"/>
    <property type="match status" value="1"/>
</dbReference>
<dbReference type="InterPro" id="IPR003591">
    <property type="entry name" value="Leu-rich_rpt_typical-subtyp"/>
</dbReference>
<evidence type="ECO:0000313" key="6">
    <source>
        <dbReference type="EMBL" id="CDQ56848.1"/>
    </source>
</evidence>
<dbReference type="PANTHER" id="PTHR24369">
    <property type="entry name" value="ANTIGEN BSP, PUTATIVE-RELATED"/>
    <property type="match status" value="1"/>
</dbReference>
<keyword evidence="2 4" id="KW-0732">Signal</keyword>